<dbReference type="EMBL" id="LWMU01000043">
    <property type="protein sequence ID" value="KZX13893.1"/>
    <property type="molecule type" value="Genomic_DNA"/>
</dbReference>
<reference evidence="2" key="1">
    <citation type="journal article" date="2016" name="Genome Announc.">
        <title>Draft Genome Sequences of Methanobrevibacter curvatus DSM11111, Methanobrevibacter cuticularis DSM11139, Methanobrevibacter filiformis DSM11501, and Methanobrevibacter oralis DSM7256.</title>
        <authorList>
            <person name="Poehlein A."/>
            <person name="Seedorf H."/>
        </authorList>
    </citation>
    <scope>NUCLEOTIDE SEQUENCE [LARGE SCALE GENOMIC DNA]</scope>
    <source>
        <strain evidence="2">DSM 7256 / JCM 30027 / ZR</strain>
    </source>
</reference>
<evidence type="ECO:0000313" key="2">
    <source>
        <dbReference type="Proteomes" id="UP000077428"/>
    </source>
</evidence>
<organism evidence="1 2">
    <name type="scientific">Methanobrevibacter oralis</name>
    <dbReference type="NCBI Taxonomy" id="66851"/>
    <lineage>
        <taxon>Archaea</taxon>
        <taxon>Methanobacteriati</taxon>
        <taxon>Methanobacteriota</taxon>
        <taxon>Methanomada group</taxon>
        <taxon>Methanobacteria</taxon>
        <taxon>Methanobacteriales</taxon>
        <taxon>Methanobacteriaceae</taxon>
        <taxon>Methanobrevibacter</taxon>
    </lineage>
</organism>
<keyword evidence="2" id="KW-1185">Reference proteome</keyword>
<dbReference type="Pfam" id="PF13565">
    <property type="entry name" value="HTH_32"/>
    <property type="match status" value="1"/>
</dbReference>
<dbReference type="SUPFAM" id="SSF46689">
    <property type="entry name" value="Homeodomain-like"/>
    <property type="match status" value="1"/>
</dbReference>
<proteinExistence type="predicted"/>
<dbReference type="Proteomes" id="UP000077428">
    <property type="component" value="Unassembled WGS sequence"/>
</dbReference>
<sequence>MSDKYLIMETIDKLEEQGIAELDKYLKEYRQAHNIYMRLLAVRMVKLGETRTTVGEFIRKDRKTVGNWVKDYDEYGIEGLIPDYSNCGTKSKLTNDQLIELKILLSDPDKHYTIIGAQELIKERFGVKYSYKQVWEITRKKLGFNYCKPFLIYNEAPADAEEILLKKRS</sequence>
<evidence type="ECO:0000313" key="1">
    <source>
        <dbReference type="EMBL" id="KZX13893.1"/>
    </source>
</evidence>
<accession>A0A166BWS6</accession>
<dbReference type="AlphaFoldDB" id="A0A166BWS6"/>
<dbReference type="PATRIC" id="fig|66851.6.peg.350"/>
<name>A0A166BWS6_METOA</name>
<dbReference type="InterPro" id="IPR009057">
    <property type="entry name" value="Homeodomain-like_sf"/>
</dbReference>
<gene>
    <name evidence="1" type="ORF">MBORA_02980</name>
</gene>
<comment type="caution">
    <text evidence="1">The sequence shown here is derived from an EMBL/GenBank/DDBJ whole genome shotgun (WGS) entry which is preliminary data.</text>
</comment>
<protein>
    <submittedName>
        <fullName evidence="1">Uncharacterized protein</fullName>
    </submittedName>
</protein>